<dbReference type="OrthoDB" id="9809287at2"/>
<dbReference type="InterPro" id="IPR036291">
    <property type="entry name" value="NAD(P)-bd_dom_sf"/>
</dbReference>
<keyword evidence="6" id="KW-1185">Reference proteome</keyword>
<proteinExistence type="inferred from homology"/>
<sequence>MSDGHEIRTSPLRDPLAKHPRPPFARQEQPWPGLASKMQPRPDHGEASYRGSGRLEGRRALITGGDSGIGRAAAIAFAREGADVAINYLEEEESDAAEVIGLIREAGRKGVALPGDIREEAFCERLVEDAVSALGGLDILVNNAAYQKPQTAIDEITSEQFDRTFKTNVYAPFWITKAALPHLEPGSAIITTTSINAYDPGENLLDYAATKAVNMNMTKSLAKQLASRGIRVNGVAPGPVWTPLQPSGGQFPEDLPDFGANTPMGRPGQPAELASLFVLLASDEATFSTGQIFGAVGGRGGP</sequence>
<keyword evidence="2" id="KW-0560">Oxidoreductase</keyword>
<dbReference type="GO" id="GO:0016614">
    <property type="term" value="F:oxidoreductase activity, acting on CH-OH group of donors"/>
    <property type="evidence" value="ECO:0007669"/>
    <property type="project" value="UniProtKB-ARBA"/>
</dbReference>
<gene>
    <name evidence="5" type="ORF">EV668_2046</name>
</gene>
<dbReference type="PANTHER" id="PTHR48107:SF16">
    <property type="entry name" value="NADPH-DEPENDENT ALDEHYDE REDUCTASE 1, CHLOROPLASTIC"/>
    <property type="match status" value="1"/>
</dbReference>
<evidence type="ECO:0000313" key="5">
    <source>
        <dbReference type="EMBL" id="TDR94757.1"/>
    </source>
</evidence>
<reference evidence="5 6" key="1">
    <citation type="submission" date="2019-03" db="EMBL/GenBank/DDBJ databases">
        <title>Genomic Encyclopedia of Type Strains, Phase IV (KMG-IV): sequencing the most valuable type-strain genomes for metagenomic binning, comparative biology and taxonomic classification.</title>
        <authorList>
            <person name="Goeker M."/>
        </authorList>
    </citation>
    <scope>NUCLEOTIDE SEQUENCE [LARGE SCALE GENOMIC DNA]</scope>
    <source>
        <strain evidence="5 6">DSM 25903</strain>
    </source>
</reference>
<dbReference type="AlphaFoldDB" id="A0A4R7CD56"/>
<dbReference type="PANTHER" id="PTHR48107">
    <property type="entry name" value="NADPH-DEPENDENT ALDEHYDE REDUCTASE-LIKE PROTEIN, CHLOROPLASTIC-RELATED"/>
    <property type="match status" value="1"/>
</dbReference>
<evidence type="ECO:0000256" key="2">
    <source>
        <dbReference type="ARBA" id="ARBA00023002"/>
    </source>
</evidence>
<dbReference type="Gene3D" id="3.40.50.720">
    <property type="entry name" value="NAD(P)-binding Rossmann-like Domain"/>
    <property type="match status" value="1"/>
</dbReference>
<dbReference type="Pfam" id="PF13561">
    <property type="entry name" value="adh_short_C2"/>
    <property type="match status" value="1"/>
</dbReference>
<dbReference type="SUPFAM" id="SSF51735">
    <property type="entry name" value="NAD(P)-binding Rossmann-fold domains"/>
    <property type="match status" value="1"/>
</dbReference>
<evidence type="ECO:0000256" key="1">
    <source>
        <dbReference type="ARBA" id="ARBA00006484"/>
    </source>
</evidence>
<dbReference type="Proteomes" id="UP000295122">
    <property type="component" value="Unassembled WGS sequence"/>
</dbReference>
<evidence type="ECO:0000256" key="3">
    <source>
        <dbReference type="ARBA" id="ARBA00067437"/>
    </source>
</evidence>
<dbReference type="FunFam" id="3.40.50.720:FF:000097">
    <property type="entry name" value="SDR family oxidoreductase"/>
    <property type="match status" value="1"/>
</dbReference>
<evidence type="ECO:0000256" key="4">
    <source>
        <dbReference type="SAM" id="MobiDB-lite"/>
    </source>
</evidence>
<evidence type="ECO:0000313" key="6">
    <source>
        <dbReference type="Proteomes" id="UP000295122"/>
    </source>
</evidence>
<dbReference type="PRINTS" id="PR00081">
    <property type="entry name" value="GDHRDH"/>
</dbReference>
<name>A0A4R7CD56_9HYPH</name>
<dbReference type="CDD" id="cd05355">
    <property type="entry name" value="SDR_c1"/>
    <property type="match status" value="1"/>
</dbReference>
<feature type="region of interest" description="Disordered" evidence="4">
    <location>
        <begin position="1"/>
        <end position="52"/>
    </location>
</feature>
<accession>A0A4R7CD56</accession>
<comment type="similarity">
    <text evidence="1">Belongs to the short-chain dehydrogenases/reductases (SDR) family.</text>
</comment>
<comment type="caution">
    <text evidence="5">The sequence shown here is derived from an EMBL/GenBank/DDBJ whole genome shotgun (WGS) entry which is preliminary data.</text>
</comment>
<dbReference type="PRINTS" id="PR00080">
    <property type="entry name" value="SDRFAMILY"/>
</dbReference>
<feature type="compositionally biased region" description="Basic and acidic residues" evidence="4">
    <location>
        <begin position="40"/>
        <end position="52"/>
    </location>
</feature>
<protein>
    <recommendedName>
        <fullName evidence="3">Uncharacterized oxidoreductase YghA</fullName>
    </recommendedName>
</protein>
<dbReference type="RefSeq" id="WP_133769620.1">
    <property type="nucleotide sequence ID" value="NZ_SNZR01000011.1"/>
</dbReference>
<dbReference type="InterPro" id="IPR002347">
    <property type="entry name" value="SDR_fam"/>
</dbReference>
<dbReference type="EMBL" id="SNZR01000011">
    <property type="protein sequence ID" value="TDR94757.1"/>
    <property type="molecule type" value="Genomic_DNA"/>
</dbReference>
<organism evidence="5 6">
    <name type="scientific">Enterovirga rhinocerotis</name>
    <dbReference type="NCBI Taxonomy" id="1339210"/>
    <lineage>
        <taxon>Bacteria</taxon>
        <taxon>Pseudomonadati</taxon>
        <taxon>Pseudomonadota</taxon>
        <taxon>Alphaproteobacteria</taxon>
        <taxon>Hyphomicrobiales</taxon>
        <taxon>Methylobacteriaceae</taxon>
        <taxon>Enterovirga</taxon>
    </lineage>
</organism>